<dbReference type="EMBL" id="BSOA01000020">
    <property type="protein sequence ID" value="GLQ88782.1"/>
    <property type="molecule type" value="Genomic_DNA"/>
</dbReference>
<dbReference type="InterPro" id="IPR007492">
    <property type="entry name" value="LytTR_DNA-bd_dom"/>
</dbReference>
<keyword evidence="2" id="KW-1133">Transmembrane helix</keyword>
<protein>
    <recommendedName>
        <fullName evidence="3">HTH LytTR-type domain-containing protein</fullName>
    </recommendedName>
</protein>
<dbReference type="Gene3D" id="2.40.50.1020">
    <property type="entry name" value="LytTr DNA-binding domain"/>
    <property type="match status" value="1"/>
</dbReference>
<evidence type="ECO:0000256" key="1">
    <source>
        <dbReference type="ARBA" id="ARBA00023012"/>
    </source>
</evidence>
<feature type="transmembrane region" description="Helical" evidence="2">
    <location>
        <begin position="7"/>
        <end position="26"/>
    </location>
</feature>
<dbReference type="RefSeq" id="WP_284332218.1">
    <property type="nucleotide sequence ID" value="NZ_BSOA01000020.1"/>
</dbReference>
<reference evidence="5" key="1">
    <citation type="journal article" date="2019" name="Int. J. Syst. Evol. Microbiol.">
        <title>The Global Catalogue of Microorganisms (GCM) 10K type strain sequencing project: providing services to taxonomists for standard genome sequencing and annotation.</title>
        <authorList>
            <consortium name="The Broad Institute Genomics Platform"/>
            <consortium name="The Broad Institute Genome Sequencing Center for Infectious Disease"/>
            <person name="Wu L."/>
            <person name="Ma J."/>
        </authorList>
    </citation>
    <scope>NUCLEOTIDE SEQUENCE [LARGE SCALE GENOMIC DNA]</scope>
    <source>
        <strain evidence="5">NBRC 111981</strain>
    </source>
</reference>
<evidence type="ECO:0000259" key="3">
    <source>
        <dbReference type="PROSITE" id="PS50930"/>
    </source>
</evidence>
<keyword evidence="5" id="KW-1185">Reference proteome</keyword>
<dbReference type="InterPro" id="IPR046947">
    <property type="entry name" value="LytR-like"/>
</dbReference>
<comment type="caution">
    <text evidence="4">The sequence shown here is derived from an EMBL/GenBank/DDBJ whole genome shotgun (WGS) entry which is preliminary data.</text>
</comment>
<proteinExistence type="predicted"/>
<keyword evidence="2" id="KW-0812">Transmembrane</keyword>
<gene>
    <name evidence="4" type="ORF">GCM10007898_23520</name>
</gene>
<dbReference type="Pfam" id="PF04397">
    <property type="entry name" value="LytTR"/>
    <property type="match status" value="1"/>
</dbReference>
<dbReference type="PROSITE" id="PS50930">
    <property type="entry name" value="HTH_LYTTR"/>
    <property type="match status" value="1"/>
</dbReference>
<feature type="transmembrane region" description="Helical" evidence="2">
    <location>
        <begin position="32"/>
        <end position="51"/>
    </location>
</feature>
<keyword evidence="2" id="KW-0472">Membrane</keyword>
<evidence type="ECO:0000313" key="5">
    <source>
        <dbReference type="Proteomes" id="UP001156627"/>
    </source>
</evidence>
<evidence type="ECO:0000256" key="2">
    <source>
        <dbReference type="SAM" id="Phobius"/>
    </source>
</evidence>
<sequence>MKQRHFDLLAIAGVFVAYSITIRFALQADVRGSLLGGVANTIPVVIFGAMVRRIILRRLIGKPAALQLLAHLPLCVAFSALSYGLLMVLLGLLFDGRGFSGFLVKPFSISGTAWQSLENVTTYALIAAMTYLQAQYRRHNMVPSAPAEAALVPEQLALAGNLGMRAAPDYAAVPVTPALEEPPKEPDDSRANADLSRYFVRIGDELRPIDLDSVVSIGGADDYAEVRTLSGKHLVRMTLAEFTKSLDPAKYARVHRSWIVNVHRIARAEPAGGGRLLLHMETGQVISTSRTGARLLRDRVI</sequence>
<dbReference type="SMART" id="SM00850">
    <property type="entry name" value="LytTR"/>
    <property type="match status" value="1"/>
</dbReference>
<dbReference type="Proteomes" id="UP001156627">
    <property type="component" value="Unassembled WGS sequence"/>
</dbReference>
<organism evidence="4 5">
    <name type="scientific">Dyella flagellata</name>
    <dbReference type="NCBI Taxonomy" id="1867833"/>
    <lineage>
        <taxon>Bacteria</taxon>
        <taxon>Pseudomonadati</taxon>
        <taxon>Pseudomonadota</taxon>
        <taxon>Gammaproteobacteria</taxon>
        <taxon>Lysobacterales</taxon>
        <taxon>Rhodanobacteraceae</taxon>
        <taxon>Dyella</taxon>
    </lineage>
</organism>
<feature type="domain" description="HTH LytTR-type" evidence="3">
    <location>
        <begin position="200"/>
        <end position="301"/>
    </location>
</feature>
<accession>A0ABQ5XBV4</accession>
<name>A0ABQ5XBV4_9GAMM</name>
<keyword evidence="1" id="KW-0902">Two-component regulatory system</keyword>
<dbReference type="PANTHER" id="PTHR37299:SF1">
    <property type="entry name" value="STAGE 0 SPORULATION PROTEIN A HOMOLOG"/>
    <property type="match status" value="1"/>
</dbReference>
<dbReference type="PANTHER" id="PTHR37299">
    <property type="entry name" value="TRANSCRIPTIONAL REGULATOR-RELATED"/>
    <property type="match status" value="1"/>
</dbReference>
<feature type="transmembrane region" description="Helical" evidence="2">
    <location>
        <begin position="72"/>
        <end position="94"/>
    </location>
</feature>
<evidence type="ECO:0000313" key="4">
    <source>
        <dbReference type="EMBL" id="GLQ88782.1"/>
    </source>
</evidence>